<accession>A0AC60P9Z7</accession>
<proteinExistence type="predicted"/>
<comment type="caution">
    <text evidence="1">The sequence shown here is derived from an EMBL/GenBank/DDBJ whole genome shotgun (WGS) entry which is preliminary data.</text>
</comment>
<protein>
    <submittedName>
        <fullName evidence="1">Uncharacterized protein</fullName>
    </submittedName>
</protein>
<evidence type="ECO:0000313" key="2">
    <source>
        <dbReference type="Proteomes" id="UP000805193"/>
    </source>
</evidence>
<keyword evidence="2" id="KW-1185">Reference proteome</keyword>
<name>A0AC60P9Z7_IXOPE</name>
<sequence>MMFSCARRPLAPPDLYVPQRCYPQLEAKCEAAWCHFGPSALLLCTHWGVGAGWCVGGRSTVLGALPALRWGLERAGLGSGTSE</sequence>
<organism evidence="1 2">
    <name type="scientific">Ixodes persulcatus</name>
    <name type="common">Taiga tick</name>
    <dbReference type="NCBI Taxonomy" id="34615"/>
    <lineage>
        <taxon>Eukaryota</taxon>
        <taxon>Metazoa</taxon>
        <taxon>Ecdysozoa</taxon>
        <taxon>Arthropoda</taxon>
        <taxon>Chelicerata</taxon>
        <taxon>Arachnida</taxon>
        <taxon>Acari</taxon>
        <taxon>Parasitiformes</taxon>
        <taxon>Ixodida</taxon>
        <taxon>Ixodoidea</taxon>
        <taxon>Ixodidae</taxon>
        <taxon>Ixodinae</taxon>
        <taxon>Ixodes</taxon>
    </lineage>
</organism>
<gene>
    <name evidence="1" type="ORF">HPB47_006731</name>
</gene>
<evidence type="ECO:0000313" key="1">
    <source>
        <dbReference type="EMBL" id="KAG0416086.1"/>
    </source>
</evidence>
<reference evidence="1 2" key="1">
    <citation type="journal article" date="2020" name="Cell">
        <title>Large-Scale Comparative Analyses of Tick Genomes Elucidate Their Genetic Diversity and Vector Capacities.</title>
        <authorList>
            <consortium name="Tick Genome and Microbiome Consortium (TIGMIC)"/>
            <person name="Jia N."/>
            <person name="Wang J."/>
            <person name="Shi W."/>
            <person name="Du L."/>
            <person name="Sun Y."/>
            <person name="Zhan W."/>
            <person name="Jiang J.F."/>
            <person name="Wang Q."/>
            <person name="Zhang B."/>
            <person name="Ji P."/>
            <person name="Bell-Sakyi L."/>
            <person name="Cui X.M."/>
            <person name="Yuan T.T."/>
            <person name="Jiang B.G."/>
            <person name="Yang W.F."/>
            <person name="Lam T.T."/>
            <person name="Chang Q.C."/>
            <person name="Ding S.J."/>
            <person name="Wang X.J."/>
            <person name="Zhu J.G."/>
            <person name="Ruan X.D."/>
            <person name="Zhao L."/>
            <person name="Wei J.T."/>
            <person name="Ye R.Z."/>
            <person name="Que T.C."/>
            <person name="Du C.H."/>
            <person name="Zhou Y.H."/>
            <person name="Cheng J.X."/>
            <person name="Dai P.F."/>
            <person name="Guo W.B."/>
            <person name="Han X.H."/>
            <person name="Huang E.J."/>
            <person name="Li L.F."/>
            <person name="Wei W."/>
            <person name="Gao Y.C."/>
            <person name="Liu J.Z."/>
            <person name="Shao H.Z."/>
            <person name="Wang X."/>
            <person name="Wang C.C."/>
            <person name="Yang T.C."/>
            <person name="Huo Q.B."/>
            <person name="Li W."/>
            <person name="Chen H.Y."/>
            <person name="Chen S.E."/>
            <person name="Zhou L.G."/>
            <person name="Ni X.B."/>
            <person name="Tian J.H."/>
            <person name="Sheng Y."/>
            <person name="Liu T."/>
            <person name="Pan Y.S."/>
            <person name="Xia L.Y."/>
            <person name="Li J."/>
            <person name="Zhao F."/>
            <person name="Cao W.C."/>
        </authorList>
    </citation>
    <scope>NUCLEOTIDE SEQUENCE [LARGE SCALE GENOMIC DNA]</scope>
    <source>
        <strain evidence="1">Iper-2018</strain>
    </source>
</reference>
<dbReference type="Proteomes" id="UP000805193">
    <property type="component" value="Unassembled WGS sequence"/>
</dbReference>
<dbReference type="EMBL" id="JABSTQ010010990">
    <property type="protein sequence ID" value="KAG0416086.1"/>
    <property type="molecule type" value="Genomic_DNA"/>
</dbReference>